<reference evidence="1" key="1">
    <citation type="submission" date="2021-05" db="EMBL/GenBank/DDBJ databases">
        <authorList>
            <person name="Alioto T."/>
            <person name="Alioto T."/>
            <person name="Gomez Garrido J."/>
        </authorList>
    </citation>
    <scope>NUCLEOTIDE SEQUENCE</scope>
</reference>
<organism evidence="1">
    <name type="scientific">Cacopsylla melanoneura</name>
    <dbReference type="NCBI Taxonomy" id="428564"/>
    <lineage>
        <taxon>Eukaryota</taxon>
        <taxon>Metazoa</taxon>
        <taxon>Ecdysozoa</taxon>
        <taxon>Arthropoda</taxon>
        <taxon>Hexapoda</taxon>
        <taxon>Insecta</taxon>
        <taxon>Pterygota</taxon>
        <taxon>Neoptera</taxon>
        <taxon>Paraneoptera</taxon>
        <taxon>Hemiptera</taxon>
        <taxon>Sternorrhyncha</taxon>
        <taxon>Psylloidea</taxon>
        <taxon>Psyllidae</taxon>
        <taxon>Psyllinae</taxon>
        <taxon>Cacopsylla</taxon>
    </lineage>
</organism>
<evidence type="ECO:0000313" key="1">
    <source>
        <dbReference type="EMBL" id="CAG6732276.1"/>
    </source>
</evidence>
<dbReference type="EMBL" id="HBUF01386252">
    <property type="protein sequence ID" value="CAG6732276.1"/>
    <property type="molecule type" value="Transcribed_RNA"/>
</dbReference>
<dbReference type="AlphaFoldDB" id="A0A8D8YPN5"/>
<protein>
    <submittedName>
        <fullName evidence="1">Uncharacterized protein</fullName>
    </submittedName>
</protein>
<sequence length="467" mass="53341">MTGTIIQNTMSQHNEKCTRYVLQVFSSGSNSVSDAASITMMSPLEMSFTQNITRKSTPILGCEFVNDAKGRCTFALGKLTETPIWGAPMEPYNITEDTGKEVYSNFFENLRILRTFVVKYIRFDHTEMFLRFFRDFKAQNTQDLASFYKGYRYSFDPTVAQPAYEIYLFDAMVKATGRPALFQHFFMISVYSEVPEDYLKTLENGEPRTFSHQHTAGALRITFYDKNRGKSRAGLVLVDLSLDLAEEKGGIVLMDDEMAPHYVTSTQHNGLKVKFEYANSERQYVVSSVYARDGLSIISKNLYYVGKPYCSFVDTTLKPMLLIPIHGMMTRYGNGFKDSFVNFLTLPLTELKTEKEHSFYIQYKTSSGEIQHKAIAFGAAENRNFEEGTFKMVENVCQGLCVKIDDFLDKMADISKLVMKNESLLSQIFELSKQYHLINSKTAYQTELVSKFPNTGKNDRIIILTTK</sequence>
<proteinExistence type="predicted"/>
<name>A0A8D8YPN5_9HEMI</name>
<accession>A0A8D8YPN5</accession>